<protein>
    <submittedName>
        <fullName evidence="1">Outer dense fiber protein 3</fullName>
    </submittedName>
</protein>
<proteinExistence type="predicted"/>
<evidence type="ECO:0000313" key="2">
    <source>
        <dbReference type="Proteomes" id="UP000078492"/>
    </source>
</evidence>
<dbReference type="Pfam" id="PF07004">
    <property type="entry name" value="SHIPPO-rpt"/>
    <property type="match status" value="1"/>
</dbReference>
<gene>
    <name evidence="1" type="ORF">ALC57_02408</name>
</gene>
<dbReference type="InterPro" id="IPR010736">
    <property type="entry name" value="SHIPPO-rpt"/>
</dbReference>
<organism evidence="1 2">
    <name type="scientific">Trachymyrmex cornetzi</name>
    <dbReference type="NCBI Taxonomy" id="471704"/>
    <lineage>
        <taxon>Eukaryota</taxon>
        <taxon>Metazoa</taxon>
        <taxon>Ecdysozoa</taxon>
        <taxon>Arthropoda</taxon>
        <taxon>Hexapoda</taxon>
        <taxon>Insecta</taxon>
        <taxon>Pterygota</taxon>
        <taxon>Neoptera</taxon>
        <taxon>Endopterygota</taxon>
        <taxon>Hymenoptera</taxon>
        <taxon>Apocrita</taxon>
        <taxon>Aculeata</taxon>
        <taxon>Formicoidea</taxon>
        <taxon>Formicidae</taxon>
        <taxon>Myrmicinae</taxon>
        <taxon>Trachymyrmex</taxon>
    </lineage>
</organism>
<dbReference type="GO" id="GO:0005856">
    <property type="term" value="C:cytoskeleton"/>
    <property type="evidence" value="ECO:0007669"/>
    <property type="project" value="TreeGrafter"/>
</dbReference>
<dbReference type="PANTHER" id="PTHR21580:SF28">
    <property type="entry name" value="BOREALIN N-TERMINAL DOMAIN-CONTAINING PROTEIN-RELATED"/>
    <property type="match status" value="1"/>
</dbReference>
<reference evidence="1 2" key="1">
    <citation type="submission" date="2015-09" db="EMBL/GenBank/DDBJ databases">
        <title>Trachymyrmex cornetzi WGS genome.</title>
        <authorList>
            <person name="Nygaard S."/>
            <person name="Hu H."/>
            <person name="Boomsma J."/>
            <person name="Zhang G."/>
        </authorList>
    </citation>
    <scope>NUCLEOTIDE SEQUENCE [LARGE SCALE GENOMIC DNA]</scope>
    <source>
        <strain evidence="1">Tcor2-1</strain>
        <tissue evidence="1">Whole body</tissue>
    </source>
</reference>
<accession>A0A151JP20</accession>
<dbReference type="InterPro" id="IPR051291">
    <property type="entry name" value="CIMAP"/>
</dbReference>
<evidence type="ECO:0000313" key="1">
    <source>
        <dbReference type="EMBL" id="KYN28162.1"/>
    </source>
</evidence>
<keyword evidence="2" id="KW-1185">Reference proteome</keyword>
<sequence length="234" mass="26382">MYFAAPGPKYQLKTLVGHKDHCISRYRNPAYTFGDRRVIFEVAKSPGPKYMIKEHRPKGFTFGHTVKCRGKKIFEISMLSFKSILYFYPTLLFLSLLHLTDIMFGPGPKYMLPDIPHGPFYSVKWRTKFRKTSETPGPYYIKPITDTPAFSIGLRAAVKKPQISAGPYSYSLDAVKPKAPIYTIASTRRALQLISESPGPIYAVLPPKSTPAFSFGAKHSECAPPYITKCDKQC</sequence>
<dbReference type="Proteomes" id="UP000078492">
    <property type="component" value="Unassembled WGS sequence"/>
</dbReference>
<dbReference type="AlphaFoldDB" id="A0A151JP20"/>
<name>A0A151JP20_9HYME</name>
<dbReference type="PANTHER" id="PTHR21580">
    <property type="entry name" value="SHIPPO-1-RELATED"/>
    <property type="match status" value="1"/>
</dbReference>
<dbReference type="EMBL" id="KQ978812">
    <property type="protein sequence ID" value="KYN28162.1"/>
    <property type="molecule type" value="Genomic_DNA"/>
</dbReference>